<comment type="caution">
    <text evidence="2">The sequence shown here is derived from an EMBL/GenBank/DDBJ whole genome shotgun (WGS) entry which is preliminary data.</text>
</comment>
<name>A0A5B7DDQ9_PORTR</name>
<dbReference type="EMBL" id="VSRR010000767">
    <property type="protein sequence ID" value="MPC19403.1"/>
    <property type="molecule type" value="Genomic_DNA"/>
</dbReference>
<protein>
    <submittedName>
        <fullName evidence="2">Uncharacterized protein</fullName>
    </submittedName>
</protein>
<organism evidence="2 3">
    <name type="scientific">Portunus trituberculatus</name>
    <name type="common">Swimming crab</name>
    <name type="synonym">Neptunus trituberculatus</name>
    <dbReference type="NCBI Taxonomy" id="210409"/>
    <lineage>
        <taxon>Eukaryota</taxon>
        <taxon>Metazoa</taxon>
        <taxon>Ecdysozoa</taxon>
        <taxon>Arthropoda</taxon>
        <taxon>Crustacea</taxon>
        <taxon>Multicrustacea</taxon>
        <taxon>Malacostraca</taxon>
        <taxon>Eumalacostraca</taxon>
        <taxon>Eucarida</taxon>
        <taxon>Decapoda</taxon>
        <taxon>Pleocyemata</taxon>
        <taxon>Brachyura</taxon>
        <taxon>Eubrachyura</taxon>
        <taxon>Portunoidea</taxon>
        <taxon>Portunidae</taxon>
        <taxon>Portuninae</taxon>
        <taxon>Portunus</taxon>
    </lineage>
</organism>
<evidence type="ECO:0000256" key="1">
    <source>
        <dbReference type="SAM" id="Phobius"/>
    </source>
</evidence>
<evidence type="ECO:0000313" key="3">
    <source>
        <dbReference type="Proteomes" id="UP000324222"/>
    </source>
</evidence>
<dbReference type="AlphaFoldDB" id="A0A5B7DDQ9"/>
<evidence type="ECO:0000313" key="2">
    <source>
        <dbReference type="EMBL" id="MPC19403.1"/>
    </source>
</evidence>
<accession>A0A5B7DDQ9</accession>
<feature type="transmembrane region" description="Helical" evidence="1">
    <location>
        <begin position="81"/>
        <end position="101"/>
    </location>
</feature>
<keyword evidence="3" id="KW-1185">Reference proteome</keyword>
<feature type="transmembrane region" description="Helical" evidence="1">
    <location>
        <begin position="107"/>
        <end position="128"/>
    </location>
</feature>
<keyword evidence="1" id="KW-0812">Transmembrane</keyword>
<dbReference type="Proteomes" id="UP000324222">
    <property type="component" value="Unassembled WGS sequence"/>
</dbReference>
<reference evidence="2 3" key="1">
    <citation type="submission" date="2019-05" db="EMBL/GenBank/DDBJ databases">
        <title>Another draft genome of Portunus trituberculatus and its Hox gene families provides insights of decapod evolution.</title>
        <authorList>
            <person name="Jeong J.-H."/>
            <person name="Song I."/>
            <person name="Kim S."/>
            <person name="Choi T."/>
            <person name="Kim D."/>
            <person name="Ryu S."/>
            <person name="Kim W."/>
        </authorList>
    </citation>
    <scope>NUCLEOTIDE SEQUENCE [LARGE SCALE GENOMIC DNA]</scope>
    <source>
        <tissue evidence="2">Muscle</tissue>
    </source>
</reference>
<keyword evidence="1" id="KW-1133">Transmembrane helix</keyword>
<sequence>MCFFPVSKQPPSSHAHTPSAGHALAIRFHCMRLSGRRWSCRPLSGSRAPFKMAQMATNHPRHPPLPPFPLSLRRKNECPCGFNWVWCSVVMVWWSGVRLPYPITPSAFLTITTITIITTAAITTQASLPQS</sequence>
<keyword evidence="1" id="KW-0472">Membrane</keyword>
<proteinExistence type="predicted"/>
<gene>
    <name evidence="2" type="ORF">E2C01_012317</name>
</gene>